<dbReference type="AlphaFoldDB" id="A0A2U1NWD8"/>
<name>A0A2U1NWD8_ARTAN</name>
<feature type="signal peptide" evidence="1">
    <location>
        <begin position="1"/>
        <end position="17"/>
    </location>
</feature>
<reference evidence="2 3" key="1">
    <citation type="journal article" date="2018" name="Mol. Plant">
        <title>The genome of Artemisia annua provides insight into the evolution of Asteraceae family and artemisinin biosynthesis.</title>
        <authorList>
            <person name="Shen Q."/>
            <person name="Zhang L."/>
            <person name="Liao Z."/>
            <person name="Wang S."/>
            <person name="Yan T."/>
            <person name="Shi P."/>
            <person name="Liu M."/>
            <person name="Fu X."/>
            <person name="Pan Q."/>
            <person name="Wang Y."/>
            <person name="Lv Z."/>
            <person name="Lu X."/>
            <person name="Zhang F."/>
            <person name="Jiang W."/>
            <person name="Ma Y."/>
            <person name="Chen M."/>
            <person name="Hao X."/>
            <person name="Li L."/>
            <person name="Tang Y."/>
            <person name="Lv G."/>
            <person name="Zhou Y."/>
            <person name="Sun X."/>
            <person name="Brodelius P.E."/>
            <person name="Rose J.K.C."/>
            <person name="Tang K."/>
        </authorList>
    </citation>
    <scope>NUCLEOTIDE SEQUENCE [LARGE SCALE GENOMIC DNA]</scope>
    <source>
        <strain evidence="3">cv. Huhao1</strain>
        <tissue evidence="2">Leaf</tissue>
    </source>
</reference>
<dbReference type="OrthoDB" id="756301at2759"/>
<evidence type="ECO:0000313" key="3">
    <source>
        <dbReference type="Proteomes" id="UP000245207"/>
    </source>
</evidence>
<organism evidence="2 3">
    <name type="scientific">Artemisia annua</name>
    <name type="common">Sweet wormwood</name>
    <dbReference type="NCBI Taxonomy" id="35608"/>
    <lineage>
        <taxon>Eukaryota</taxon>
        <taxon>Viridiplantae</taxon>
        <taxon>Streptophyta</taxon>
        <taxon>Embryophyta</taxon>
        <taxon>Tracheophyta</taxon>
        <taxon>Spermatophyta</taxon>
        <taxon>Magnoliopsida</taxon>
        <taxon>eudicotyledons</taxon>
        <taxon>Gunneridae</taxon>
        <taxon>Pentapetalae</taxon>
        <taxon>asterids</taxon>
        <taxon>campanulids</taxon>
        <taxon>Asterales</taxon>
        <taxon>Asteraceae</taxon>
        <taxon>Asteroideae</taxon>
        <taxon>Anthemideae</taxon>
        <taxon>Artemisiinae</taxon>
        <taxon>Artemisia</taxon>
    </lineage>
</organism>
<comment type="caution">
    <text evidence="2">The sequence shown here is derived from an EMBL/GenBank/DDBJ whole genome shotgun (WGS) entry which is preliminary data.</text>
</comment>
<evidence type="ECO:0000313" key="2">
    <source>
        <dbReference type="EMBL" id="PWA77819.1"/>
    </source>
</evidence>
<keyword evidence="1" id="KW-0732">Signal</keyword>
<sequence length="66" mass="7622">MASFVIIADVLLFLSHMELLYEDSLLQPSLPFDWVDTQIQKMHHEADRKLPYTGSLNCMIKNLKAT</sequence>
<proteinExistence type="predicted"/>
<feature type="chain" id="PRO_5015557750" evidence="1">
    <location>
        <begin position="18"/>
        <end position="66"/>
    </location>
</feature>
<accession>A0A2U1NWD8</accession>
<dbReference type="STRING" id="35608.A0A2U1NWD8"/>
<dbReference type="EMBL" id="PKPP01002070">
    <property type="protein sequence ID" value="PWA77819.1"/>
    <property type="molecule type" value="Genomic_DNA"/>
</dbReference>
<evidence type="ECO:0000256" key="1">
    <source>
        <dbReference type="SAM" id="SignalP"/>
    </source>
</evidence>
<gene>
    <name evidence="2" type="ORF">CTI12_AA220510</name>
</gene>
<keyword evidence="3" id="KW-1185">Reference proteome</keyword>
<protein>
    <submittedName>
        <fullName evidence="2">Uncharacterized protein</fullName>
    </submittedName>
</protein>
<dbReference type="Proteomes" id="UP000245207">
    <property type="component" value="Unassembled WGS sequence"/>
</dbReference>